<dbReference type="EMBL" id="JAHEWX010000008">
    <property type="protein sequence ID" value="MBT1541749.1"/>
    <property type="molecule type" value="Genomic_DNA"/>
</dbReference>
<dbReference type="InterPro" id="IPR011709">
    <property type="entry name" value="DEAD-box_helicase_OB_fold"/>
</dbReference>
<proteinExistence type="predicted"/>
<dbReference type="Gene3D" id="3.40.50.300">
    <property type="entry name" value="P-loop containing nucleotide triphosphate hydrolases"/>
    <property type="match status" value="2"/>
</dbReference>
<feature type="domain" description="Helicase C-terminal" evidence="8">
    <location>
        <begin position="230"/>
        <end position="401"/>
    </location>
</feature>
<dbReference type="Pfam" id="PF00270">
    <property type="entry name" value="DEAD"/>
    <property type="match status" value="1"/>
</dbReference>
<evidence type="ECO:0000256" key="3">
    <source>
        <dbReference type="ARBA" id="ARBA00022806"/>
    </source>
</evidence>
<dbReference type="Pfam" id="PF07717">
    <property type="entry name" value="OB_NTP_bind"/>
    <property type="match status" value="1"/>
</dbReference>
<dbReference type="SMART" id="SM00382">
    <property type="entry name" value="AAA"/>
    <property type="match status" value="1"/>
</dbReference>
<evidence type="ECO:0000256" key="1">
    <source>
        <dbReference type="ARBA" id="ARBA00022741"/>
    </source>
</evidence>
<dbReference type="Proteomes" id="UP000709437">
    <property type="component" value="Unassembled WGS sequence"/>
</dbReference>
<feature type="coiled-coil region" evidence="5">
    <location>
        <begin position="715"/>
        <end position="742"/>
    </location>
</feature>
<keyword evidence="3 9" id="KW-0347">Helicase</keyword>
<name>A0A9Q2ZR26_9MICO</name>
<dbReference type="FunFam" id="1.20.120.1080:FF:000005">
    <property type="entry name" value="ATP-dependent helicase HrpA"/>
    <property type="match status" value="1"/>
</dbReference>
<evidence type="ECO:0000256" key="5">
    <source>
        <dbReference type="SAM" id="Coils"/>
    </source>
</evidence>
<dbReference type="GO" id="GO:0005524">
    <property type="term" value="F:ATP binding"/>
    <property type="evidence" value="ECO:0007669"/>
    <property type="project" value="UniProtKB-KW"/>
</dbReference>
<feature type="domain" description="Helicase ATP-binding" evidence="7">
    <location>
        <begin position="24"/>
        <end position="185"/>
    </location>
</feature>
<evidence type="ECO:0000259" key="7">
    <source>
        <dbReference type="PROSITE" id="PS51192"/>
    </source>
</evidence>
<dbReference type="Pfam" id="PF21010">
    <property type="entry name" value="HA2_C"/>
    <property type="match status" value="1"/>
</dbReference>
<dbReference type="GO" id="GO:0016787">
    <property type="term" value="F:hydrolase activity"/>
    <property type="evidence" value="ECO:0007669"/>
    <property type="project" value="UniProtKB-KW"/>
</dbReference>
<reference evidence="9" key="1">
    <citation type="submission" date="2021-05" db="EMBL/GenBank/DDBJ databases">
        <title>Whole genome sequence of Curtobacterium flaccumfaciens pv. flaccumfaciens strain CFBP 3417.</title>
        <authorList>
            <person name="Osdaghi E."/>
            <person name="Taghouti G."/>
            <person name="Portier P."/>
            <person name="Fazliarab A."/>
            <person name="Taghavi S.M."/>
            <person name="Briand M."/>
            <person name="Le-Saux M."/>
            <person name="Jacques M.-A."/>
        </authorList>
    </citation>
    <scope>NUCLEOTIDE SEQUENCE</scope>
    <source>
        <strain evidence="9">CFBP 3417</strain>
    </source>
</reference>
<dbReference type="InterPro" id="IPR048333">
    <property type="entry name" value="HA2_WH"/>
</dbReference>
<dbReference type="PANTHER" id="PTHR18934">
    <property type="entry name" value="ATP-DEPENDENT RNA HELICASE"/>
    <property type="match status" value="1"/>
</dbReference>
<evidence type="ECO:0000313" key="9">
    <source>
        <dbReference type="EMBL" id="MBT1541749.1"/>
    </source>
</evidence>
<organism evidence="9 10">
    <name type="scientific">Curtobacterium flaccumfaciens pv. flaccumfaciens</name>
    <dbReference type="NCBI Taxonomy" id="138532"/>
    <lineage>
        <taxon>Bacteria</taxon>
        <taxon>Bacillati</taxon>
        <taxon>Actinomycetota</taxon>
        <taxon>Actinomycetes</taxon>
        <taxon>Micrococcales</taxon>
        <taxon>Microbacteriaceae</taxon>
        <taxon>Curtobacterium</taxon>
    </lineage>
</organism>
<dbReference type="InterPro" id="IPR010222">
    <property type="entry name" value="RNA_helicase_HrpA"/>
</dbReference>
<evidence type="ECO:0000256" key="4">
    <source>
        <dbReference type="ARBA" id="ARBA00022840"/>
    </source>
</evidence>
<dbReference type="InterPro" id="IPR027417">
    <property type="entry name" value="P-loop_NTPase"/>
</dbReference>
<keyword evidence="2 9" id="KW-0378">Hydrolase</keyword>
<dbReference type="EC" id="3.6.4.13" evidence="9"/>
<feature type="region of interest" description="Disordered" evidence="6">
    <location>
        <begin position="956"/>
        <end position="1002"/>
    </location>
</feature>
<dbReference type="InterPro" id="IPR024590">
    <property type="entry name" value="HrpA_C"/>
</dbReference>
<dbReference type="Pfam" id="PF00271">
    <property type="entry name" value="Helicase_C"/>
    <property type="match status" value="1"/>
</dbReference>
<dbReference type="NCBIfam" id="TIGR01967">
    <property type="entry name" value="DEAH_box_HrpA"/>
    <property type="match status" value="1"/>
</dbReference>
<dbReference type="GO" id="GO:0003724">
    <property type="term" value="F:RNA helicase activity"/>
    <property type="evidence" value="ECO:0007669"/>
    <property type="project" value="UniProtKB-EC"/>
</dbReference>
<dbReference type="Gene3D" id="1.20.120.1080">
    <property type="match status" value="1"/>
</dbReference>
<dbReference type="InterPro" id="IPR001650">
    <property type="entry name" value="Helicase_C-like"/>
</dbReference>
<dbReference type="InterPro" id="IPR003593">
    <property type="entry name" value="AAA+_ATPase"/>
</dbReference>
<keyword evidence="4" id="KW-0067">ATP-binding</keyword>
<comment type="caution">
    <text evidence="9">The sequence shown here is derived from an EMBL/GenBank/DDBJ whole genome shotgun (WGS) entry which is preliminary data.</text>
</comment>
<feature type="region of interest" description="Disordered" evidence="6">
    <location>
        <begin position="198"/>
        <end position="226"/>
    </location>
</feature>
<evidence type="ECO:0000256" key="2">
    <source>
        <dbReference type="ARBA" id="ARBA00022801"/>
    </source>
</evidence>
<feature type="compositionally biased region" description="Acidic residues" evidence="6">
    <location>
        <begin position="201"/>
        <end position="211"/>
    </location>
</feature>
<dbReference type="PROSITE" id="PS51192">
    <property type="entry name" value="HELICASE_ATP_BIND_1"/>
    <property type="match status" value="1"/>
</dbReference>
<dbReference type="PROSITE" id="PS51194">
    <property type="entry name" value="HELICASE_CTER"/>
    <property type="match status" value="1"/>
</dbReference>
<keyword evidence="5" id="KW-0175">Coiled coil</keyword>
<keyword evidence="1" id="KW-0547">Nucleotide-binding</keyword>
<dbReference type="Pfam" id="PF04408">
    <property type="entry name" value="WHD_HA2"/>
    <property type="match status" value="1"/>
</dbReference>
<dbReference type="InterPro" id="IPR007502">
    <property type="entry name" value="Helicase-assoc_dom"/>
</dbReference>
<dbReference type="InterPro" id="IPR011545">
    <property type="entry name" value="DEAD/DEAH_box_helicase_dom"/>
</dbReference>
<accession>A0A9Q2ZR26</accession>
<dbReference type="SUPFAM" id="SSF52540">
    <property type="entry name" value="P-loop containing nucleoside triphosphate hydrolases"/>
    <property type="match status" value="1"/>
</dbReference>
<feature type="compositionally biased region" description="Low complexity" evidence="6">
    <location>
        <begin position="977"/>
        <end position="988"/>
    </location>
</feature>
<dbReference type="InterPro" id="IPR014001">
    <property type="entry name" value="Helicase_ATP-bd"/>
</dbReference>
<dbReference type="PANTHER" id="PTHR18934:SF99">
    <property type="entry name" value="ATP-DEPENDENT RNA HELICASE DHX37-RELATED"/>
    <property type="match status" value="1"/>
</dbReference>
<evidence type="ECO:0000256" key="6">
    <source>
        <dbReference type="SAM" id="MobiDB-lite"/>
    </source>
</evidence>
<dbReference type="Pfam" id="PF11898">
    <property type="entry name" value="DUF3418"/>
    <property type="match status" value="1"/>
</dbReference>
<dbReference type="SMART" id="SM00490">
    <property type="entry name" value="HELICc"/>
    <property type="match status" value="1"/>
</dbReference>
<gene>
    <name evidence="9" type="primary">hrpA</name>
    <name evidence="9" type="ORF">KK103_08260</name>
</gene>
<evidence type="ECO:0000259" key="8">
    <source>
        <dbReference type="PROSITE" id="PS51194"/>
    </source>
</evidence>
<dbReference type="SMART" id="SM00847">
    <property type="entry name" value="HA2"/>
    <property type="match status" value="1"/>
</dbReference>
<dbReference type="NCBIfam" id="NF008348">
    <property type="entry name" value="PRK11131.1"/>
    <property type="match status" value="1"/>
</dbReference>
<sequence length="1283" mass="142975">MSSPLPVITYPPELPVSQRRDDIAAAIRDNQVVIVAGATGSGKTTQLPKICLELGREHIGHTQPRRIAARTIAERVAEELGGGELGGLVGYQVRFTDKVSSETRVKLMTDGILLNEIHFDRDLKRYDTIIIDEAHERSLTIDFLLGYLKRLLPRRPDLKLIITSATIDPESFSKHFDDAPIIEVSGRTYPVEIRYRPLVAEDQDDDADDESDSRTGDSGNAADDRDTLQGITDALDELAQEDPGDVLVFLSGENEIRDAQDAIEGKRYPGTEVLPLYGRLSAADQHRVFERRHTPGIRRRVVLATNVAETSLTVPGIKYVIDTGTARISRYSPRAKVQRLPIEAISQASASQRSGRAGRTSAGIAIRLYSEDDFGRRPEYTDPEILRTNLAAVILQMISLGFGDIESFPFLQPPDSRGVKDGLDLLRELRAVDKDGRITKSGRQLTRLPIDPRLGRMVLEAGRQGVGREVIAIVSALSIQDPRERPLEKRAHADQLHARFADPTSDFLTLLNLWNHIEEQQEELSSSAFRRLCKAEFLNYLRIREWQDLYRQLSRAAKQVDVRVGQARSEDGDAVHRALLSGLLSQIGLRDREKRDYLGSRNTRFVVFPGSVLAKKQPDAVMAAELVETSRLFARTVGRIDPAWVEPLAGDLLKRTYGEPHWEKKQGAVVAYERVTLFGVPIVQRRRVQYSRIDPEHSRELFIRHALVEGEWESQQAFDRANRKLRKELEQLEERTRRRDILLDDENVYEFYDARIPADVATTRDFEGWWRTTRREQPDLLTMRRSDLLDESAAEAAEDDVEYPTQWHSGDQRLAIQYRFEPGAQDDGVSVQVPLALLPRMREEGFDWQVRGLRRELVTALIKSLPKQIRKNVVPAADWAEKIVAELPDDAPTEPTESFRATLARAIQRMTYVPVSESDFDLTRVPAHLLPTWAVVDERGRRVETGKDLGALQTKLKDRTQQSVASATAKGTGRSGGAARVASAGAGRPLEQSGLTAWPDQDLPQTLDTKQAGGVIRAYPSLVEEGTGPKATVGVQLLATPSDRVVRMPAGVRRLVMHAVPSPVSYIQSHLTAQEKLALAASPYPSTAALFDDVLAAVVNAGIRRAHPDGMVFTKAGFEAVRDAVSATVVDTMFTAVSEVAAVLAAQRSAERALKQANSMSLLAALSDMRQQMERLVFPGFVAVAGLDRLRRIRVYLQGIEARVQKLLQNPGRDATWMREVTVATDRYTDAGGVFPPAVGAHPELVHARWMLEEFRLSLFAQELGTAETVSLQRITKALTAAR</sequence>
<evidence type="ECO:0000313" key="10">
    <source>
        <dbReference type="Proteomes" id="UP000709437"/>
    </source>
</evidence>
<dbReference type="CDD" id="cd18791">
    <property type="entry name" value="SF2_C_RHA"/>
    <property type="match status" value="1"/>
</dbReference>
<dbReference type="RefSeq" id="WP_214562891.1">
    <property type="nucleotide sequence ID" value="NZ_JAHEWX010000008.1"/>
</dbReference>
<protein>
    <submittedName>
        <fullName evidence="9">ATP-dependent RNA helicase HrpA</fullName>
        <ecNumber evidence="9">3.6.4.13</ecNumber>
    </submittedName>
</protein>
<dbReference type="SMART" id="SM00487">
    <property type="entry name" value="DEXDc"/>
    <property type="match status" value="1"/>
</dbReference>
<dbReference type="GO" id="GO:0003723">
    <property type="term" value="F:RNA binding"/>
    <property type="evidence" value="ECO:0007669"/>
    <property type="project" value="TreeGrafter"/>
</dbReference>